<dbReference type="AlphaFoldDB" id="A0A4R6U9Y5"/>
<proteinExistence type="predicted"/>
<dbReference type="OrthoDB" id="242553at2"/>
<evidence type="ECO:0000313" key="4">
    <source>
        <dbReference type="Proteomes" id="UP000295375"/>
    </source>
</evidence>
<keyword evidence="4" id="KW-1185">Reference proteome</keyword>
<keyword evidence="1" id="KW-0862">Zinc</keyword>
<evidence type="ECO:0000259" key="2">
    <source>
        <dbReference type="PROSITE" id="PS50966"/>
    </source>
</evidence>
<accession>A0A4R6U9Y5</accession>
<organism evidence="3 4">
    <name type="scientific">Permianibacter aggregans</name>
    <dbReference type="NCBI Taxonomy" id="1510150"/>
    <lineage>
        <taxon>Bacteria</taxon>
        <taxon>Pseudomonadati</taxon>
        <taxon>Pseudomonadota</taxon>
        <taxon>Gammaproteobacteria</taxon>
        <taxon>Pseudomonadales</taxon>
        <taxon>Pseudomonadaceae</taxon>
        <taxon>Permianibacter</taxon>
    </lineage>
</organism>
<reference evidence="3 4" key="1">
    <citation type="submission" date="2019-03" db="EMBL/GenBank/DDBJ databases">
        <title>Genomic Encyclopedia of Type Strains, Phase IV (KMG-IV): sequencing the most valuable type-strain genomes for metagenomic binning, comparative biology and taxonomic classification.</title>
        <authorList>
            <person name="Goeker M."/>
        </authorList>
    </citation>
    <scope>NUCLEOTIDE SEQUENCE [LARGE SCALE GENOMIC DNA]</scope>
    <source>
        <strain evidence="3 4">DSM 103792</strain>
    </source>
</reference>
<dbReference type="EMBL" id="SNYM01000038">
    <property type="protein sequence ID" value="TDQ41823.1"/>
    <property type="molecule type" value="Genomic_DNA"/>
</dbReference>
<dbReference type="PROSITE" id="PS50966">
    <property type="entry name" value="ZF_SWIM"/>
    <property type="match status" value="1"/>
</dbReference>
<sequence>MSLRALLLEQLSRYDDEAYAALANRGLLRRAYKDLETATISISVESDDKLVVALGEQEVQFDRRGPTHAVCSCPAAAVCQHILTAAIWLQRASGESVNNAQAGVMETAQSREYEESANALHSTLLQMQATALIKHAGKSGYRWAWQFVQDLELEADVQLLLDRYVVIRFVKRRISFRYLGGGAEGLIADTQIANIEKYQVAAVLAYQRANGISLVEPEPSRKSQNEKLDFGKDHALAEDAETSQSLSRQRLREAVRQLLTECVQLGLSHLSSSVLERFSTLAVWAQAADHYRLARLLRHVADHVEQLLARATGADEQRLFDDLTYIYGLVEALDSAEQKGLSPQRLLGLARNRYDTFNSLILLGIGALSWRSASGYRGLTMLFWSPEEQSFYSCTDARPDAQRGFNPRARYKAAGPWRGLSAPADACGRQLLLNGAQVSTNGRLSTTETTTAVVQTLPNARHFLDQFSTCSRWDELKERFSLARQSLLAEPQPMKDWVALKPDRFGAGYFDPVRQLLTWPLYDHDNTELRAEIPYSDDNQHAIERVESLADDTLPSGTVLIAKVRRSGSELIVEPLSLINPNSANPVDALHFDEAPKLGVMTKTIQRLKRITTKRGETGLAPELMTSYTAALEAARHALQRMAERGVTESSSRQVLSELSRHLEKLANIGFIEFQKLKIDIPQTAERLIRSHYVLLQYRNLLGEAPSDPMQERGDSPFTG</sequence>
<evidence type="ECO:0000313" key="3">
    <source>
        <dbReference type="EMBL" id="TDQ41823.1"/>
    </source>
</evidence>
<name>A0A4R6U9Y5_9GAMM</name>
<gene>
    <name evidence="3" type="ORF">EV696_1383</name>
</gene>
<dbReference type="Proteomes" id="UP000295375">
    <property type="component" value="Unassembled WGS sequence"/>
</dbReference>
<feature type="domain" description="SWIM-type" evidence="2">
    <location>
        <begin position="57"/>
        <end position="90"/>
    </location>
</feature>
<evidence type="ECO:0000256" key="1">
    <source>
        <dbReference type="PROSITE-ProRule" id="PRU00325"/>
    </source>
</evidence>
<protein>
    <recommendedName>
        <fullName evidence="2">SWIM-type domain-containing protein</fullName>
    </recommendedName>
</protein>
<comment type="caution">
    <text evidence="3">The sequence shown here is derived from an EMBL/GenBank/DDBJ whole genome shotgun (WGS) entry which is preliminary data.</text>
</comment>
<keyword evidence="1" id="KW-0863">Zinc-finger</keyword>
<keyword evidence="1" id="KW-0479">Metal-binding</keyword>
<dbReference type="GO" id="GO:0008270">
    <property type="term" value="F:zinc ion binding"/>
    <property type="evidence" value="ECO:0007669"/>
    <property type="project" value="UniProtKB-KW"/>
</dbReference>
<dbReference type="InterPro" id="IPR007527">
    <property type="entry name" value="Znf_SWIM"/>
</dbReference>